<evidence type="ECO:0000313" key="3">
    <source>
        <dbReference type="EMBL" id="GFH52967.1"/>
    </source>
</evidence>
<comment type="caution">
    <text evidence="3">The sequence shown here is derived from an EMBL/GenBank/DDBJ whole genome shotgun (WGS) entry which is preliminary data.</text>
</comment>
<feature type="region of interest" description="Disordered" evidence="2">
    <location>
        <begin position="672"/>
        <end position="700"/>
    </location>
</feature>
<organism evidence="3 4">
    <name type="scientific">Chaetoceros tenuissimus</name>
    <dbReference type="NCBI Taxonomy" id="426638"/>
    <lineage>
        <taxon>Eukaryota</taxon>
        <taxon>Sar</taxon>
        <taxon>Stramenopiles</taxon>
        <taxon>Ochrophyta</taxon>
        <taxon>Bacillariophyta</taxon>
        <taxon>Coscinodiscophyceae</taxon>
        <taxon>Chaetocerotophycidae</taxon>
        <taxon>Chaetocerotales</taxon>
        <taxon>Chaetocerotaceae</taxon>
        <taxon>Chaetoceros</taxon>
    </lineage>
</organism>
<name>A0AAD3H709_9STRA</name>
<dbReference type="Proteomes" id="UP001054902">
    <property type="component" value="Unassembled WGS sequence"/>
</dbReference>
<protein>
    <submittedName>
        <fullName evidence="3">Uncharacterized protein</fullName>
    </submittedName>
</protein>
<sequence length="700" mass="80366">MIDAETLRYYCENQRWEVILNHLISSDVSADEKKINLMGPEKSASCLHLACGGLCGNKFAPLDVIHLMLKIGGKDLVLKSKSNGDTVLHSVVLQYCVHSGSKRFADMMHLLVKFGGKDLIKVRNNQGYTALNFACTDTSYAGTSSSSSTCIDFLLKHAGPDLIVRDGQDAFRRLFENSNVPKHKAENLKIFFNHAMSSIEKTSLANGLLHRDIKELKNENNKMNDLLSEKNNEIDVLCNELRDREDYILDLENSIGEQEDGKTSLKNKMCNMEAQLKELQMEIQRRDADYKDLQSVLKDKEESFSKKIQSLNKDFEAEKSRYEAGLYQFRLGFIQSLEEKNKEIVKITQELEEKYDDIDIEMQLSNEECFDALADNEKLEKSVNILREELGKQDNTKKENEILQHSLGNHYKEIAKLKCVLGNNSLLQERVINENKTLKISYMELGMSFKKEVANLRSEIDSLRDDLNSSEEQKENLKASLSNSNSHVSSLKAKIEVYEHDLNVVTNSKNRLKIALRDAQNTISQLEHDIEDYKHEKEIVKIGNRKLKVCLEEKSDQVEKLVDEMEECMKDYDDLYKDFMKVKKELERERDQQPLIETIRNLAISKSEEDFDMLFQSHVDSIKKMEKADKKESAPVQLNEEDENEQMVVSPNKENKKKLSIDVKEDVHSDIDGNGHMNDTHRLASPITSPLASNQRMMNL</sequence>
<feature type="compositionally biased region" description="Basic and acidic residues" evidence="2">
    <location>
        <begin position="672"/>
        <end position="682"/>
    </location>
</feature>
<evidence type="ECO:0000256" key="1">
    <source>
        <dbReference type="SAM" id="Coils"/>
    </source>
</evidence>
<dbReference type="Gene3D" id="1.25.40.20">
    <property type="entry name" value="Ankyrin repeat-containing domain"/>
    <property type="match status" value="1"/>
</dbReference>
<gene>
    <name evidence="3" type="ORF">CTEN210_09443</name>
</gene>
<keyword evidence="4" id="KW-1185">Reference proteome</keyword>
<accession>A0AAD3H709</accession>
<dbReference type="InterPro" id="IPR036770">
    <property type="entry name" value="Ankyrin_rpt-contain_sf"/>
</dbReference>
<feature type="coiled-coil region" evidence="1">
    <location>
        <begin position="334"/>
        <end position="396"/>
    </location>
</feature>
<dbReference type="Gene3D" id="1.10.287.1490">
    <property type="match status" value="1"/>
</dbReference>
<feature type="region of interest" description="Disordered" evidence="2">
    <location>
        <begin position="626"/>
        <end position="658"/>
    </location>
</feature>
<feature type="coiled-coil region" evidence="1">
    <location>
        <begin position="206"/>
        <end position="240"/>
    </location>
</feature>
<evidence type="ECO:0000313" key="4">
    <source>
        <dbReference type="Proteomes" id="UP001054902"/>
    </source>
</evidence>
<dbReference type="SUPFAM" id="SSF48403">
    <property type="entry name" value="Ankyrin repeat"/>
    <property type="match status" value="1"/>
</dbReference>
<feature type="compositionally biased region" description="Polar residues" evidence="2">
    <location>
        <begin position="686"/>
        <end position="700"/>
    </location>
</feature>
<proteinExistence type="predicted"/>
<feature type="coiled-coil region" evidence="1">
    <location>
        <begin position="453"/>
        <end position="592"/>
    </location>
</feature>
<evidence type="ECO:0000256" key="2">
    <source>
        <dbReference type="SAM" id="MobiDB-lite"/>
    </source>
</evidence>
<dbReference type="AlphaFoldDB" id="A0AAD3H709"/>
<dbReference type="EMBL" id="BLLK01000046">
    <property type="protein sequence ID" value="GFH52967.1"/>
    <property type="molecule type" value="Genomic_DNA"/>
</dbReference>
<keyword evidence="1" id="KW-0175">Coiled coil</keyword>
<reference evidence="3 4" key="1">
    <citation type="journal article" date="2021" name="Sci. Rep.">
        <title>The genome of the diatom Chaetoceros tenuissimus carries an ancient integrated fragment of an extant virus.</title>
        <authorList>
            <person name="Hongo Y."/>
            <person name="Kimura K."/>
            <person name="Takaki Y."/>
            <person name="Yoshida Y."/>
            <person name="Baba S."/>
            <person name="Kobayashi G."/>
            <person name="Nagasaki K."/>
            <person name="Hano T."/>
            <person name="Tomaru Y."/>
        </authorList>
    </citation>
    <scope>NUCLEOTIDE SEQUENCE [LARGE SCALE GENOMIC DNA]</scope>
    <source>
        <strain evidence="3 4">NIES-3715</strain>
    </source>
</reference>